<name>A0A7H9EMX6_9LACO</name>
<dbReference type="EMBL" id="CP047418">
    <property type="protein sequence ID" value="QLL78555.1"/>
    <property type="molecule type" value="Genomic_DNA"/>
</dbReference>
<dbReference type="RefSeq" id="WP_180848731.1">
    <property type="nucleotide sequence ID" value="NZ_CP047418.1"/>
</dbReference>
<proteinExistence type="predicted"/>
<evidence type="ECO:0008006" key="3">
    <source>
        <dbReference type="Google" id="ProtNLM"/>
    </source>
</evidence>
<dbReference type="AlphaFoldDB" id="A0A7H9EMX6"/>
<reference evidence="1 2" key="1">
    <citation type="submission" date="2020-01" db="EMBL/GenBank/DDBJ databases">
        <title>Complete and circular genome sequences of six lactobacillus isolates from horses.</title>
        <authorList>
            <person name="Hassan H.M."/>
        </authorList>
    </citation>
    <scope>NUCLEOTIDE SEQUENCE [LARGE SCALE GENOMIC DNA]</scope>
    <source>
        <strain evidence="1 2">1A</strain>
    </source>
</reference>
<organism evidence="1 2">
    <name type="scientific">Ligilactobacillus saerimneri</name>
    <dbReference type="NCBI Taxonomy" id="228229"/>
    <lineage>
        <taxon>Bacteria</taxon>
        <taxon>Bacillati</taxon>
        <taxon>Bacillota</taxon>
        <taxon>Bacilli</taxon>
        <taxon>Lactobacillales</taxon>
        <taxon>Lactobacillaceae</taxon>
        <taxon>Ligilactobacillus</taxon>
    </lineage>
</organism>
<accession>A0A7H9EMX6</accession>
<sequence length="144" mass="17016">MKNREHLRDELISKEYIPARNHPRMPRTKRAAQFAPFAALTGFEQEVALIREKYQRKRYLDQADQTQIWTLLTQSMTEHRPLTIEYFNEAVGYYDEVTGVVTNLDNRRQEGILANKQVMYLENIGGAWFRQKSRETPAKNTRLV</sequence>
<evidence type="ECO:0000313" key="1">
    <source>
        <dbReference type="EMBL" id="QLL78555.1"/>
    </source>
</evidence>
<dbReference type="KEGG" id="lsw:GTO87_08150"/>
<dbReference type="Proteomes" id="UP000510886">
    <property type="component" value="Chromosome"/>
</dbReference>
<evidence type="ECO:0000313" key="2">
    <source>
        <dbReference type="Proteomes" id="UP000510886"/>
    </source>
</evidence>
<gene>
    <name evidence="1" type="ORF">GTO87_08150</name>
</gene>
<protein>
    <recommendedName>
        <fullName evidence="3">YolD-like family protein</fullName>
    </recommendedName>
</protein>